<evidence type="ECO:0000313" key="2">
    <source>
        <dbReference type="EMBL" id="MBR8669585.1"/>
    </source>
</evidence>
<evidence type="ECO:0000313" key="1">
    <source>
        <dbReference type="EMBL" id="KLV25560.1"/>
    </source>
</evidence>
<keyword evidence="3" id="KW-1185">Reference proteome</keyword>
<comment type="caution">
    <text evidence="1">The sequence shown here is derived from an EMBL/GenBank/DDBJ whole genome shotgun (WGS) entry which is preliminary data.</text>
</comment>
<sequence>MAKTFTKNKPAINITMVGFGQAGSRMADQFAAIKNADGTSVYNCLALNSNDGDLAGLKHITPNNRESLELGGLGKNPEEAMQILETNEKVKEQLKSFIKDRVRPTDDLVMFFAGLGGGTGTSTIVKAIEEFYEYNNKPKIQEEFNKLKEKYGIDEIKKEPKKYLIEATKIARKRFTKIGVVATIPTRADGPDVLRQVNNFTKKIDDIAKNPNKGVAFVVYPDNQLMYEEFNSLLENERKGIENYRDYANIKLVEEFHELNTATTGGGTSVTFDSADFRRTILEHQGCLFISKVTKPASEIKNGHDINKMFSESLDKNSFHDPIELINPETNQMAKIHHIGILAIIDSKLKVGSSFIDDARDEIINKLPLNGTVFSGYIEEQNDFSVTVYTFFKAEAFPKRLAKGLVEEYNEFKERQKQITYMSQGIEQISETNEEDDFDLSELAAELGVEDLFEESVGEVASSKDDEDIDIDDILQQINENELK</sequence>
<dbReference type="AlphaFoldDB" id="A0A0J1L9I9"/>
<reference evidence="1 3" key="1">
    <citation type="submission" date="2015-05" db="EMBL/GenBank/DDBJ databases">
        <title>Whole genome sequence and identification of bacterial endophytes from Costus igneus.</title>
        <authorList>
            <person name="Lee Y.P."/>
            <person name="Gan H.M."/>
            <person name="Eng W."/>
            <person name="Wheatley M.S."/>
            <person name="Caraballo A."/>
            <person name="Polter S."/>
            <person name="Savka M.A."/>
            <person name="Hudson A.O."/>
        </authorList>
    </citation>
    <scope>NUCLEOTIDE SEQUENCE [LARGE SCALE GENOMIC DNA]</scope>
    <source>
        <strain evidence="1 3">RIT379</strain>
    </source>
</reference>
<gene>
    <name evidence="1" type="ORF">ABW02_15460</name>
    <name evidence="2" type="ORF">KD144_08525</name>
</gene>
<dbReference type="Gene3D" id="3.40.50.1440">
    <property type="entry name" value="Tubulin/FtsZ, GTPase domain"/>
    <property type="match status" value="2"/>
</dbReference>
<organism evidence="1 3">
    <name type="scientific">Niallia circulans</name>
    <name type="common">Bacillus circulans</name>
    <dbReference type="NCBI Taxonomy" id="1397"/>
    <lineage>
        <taxon>Bacteria</taxon>
        <taxon>Bacillati</taxon>
        <taxon>Bacillota</taxon>
        <taxon>Bacilli</taxon>
        <taxon>Bacillales</taxon>
        <taxon>Bacillaceae</taxon>
        <taxon>Niallia</taxon>
    </lineage>
</organism>
<accession>A0A0J1L9I9</accession>
<name>A0A0J1L9I9_NIACI</name>
<reference evidence="2" key="2">
    <citation type="submission" date="2021-04" db="EMBL/GenBank/DDBJ databases">
        <title>Genomic analysis of electroactive and textile dye degrading Bacillus circulans strain: DC10 isolated from constructed wetland-microbial fuel cells treating textile dye wastewaters.</title>
        <authorList>
            <person name="Patel D.U."/>
            <person name="Desai C.R."/>
        </authorList>
    </citation>
    <scope>NUCLEOTIDE SEQUENCE</scope>
    <source>
        <strain evidence="2">DC10</strain>
    </source>
</reference>
<evidence type="ECO:0000313" key="3">
    <source>
        <dbReference type="Proteomes" id="UP000036045"/>
    </source>
</evidence>
<dbReference type="PATRIC" id="fig|1397.4.peg.1277"/>
<keyword evidence="1" id="KW-0131">Cell cycle</keyword>
<dbReference type="EMBL" id="LDPH01000015">
    <property type="protein sequence ID" value="KLV25560.1"/>
    <property type="molecule type" value="Genomic_DNA"/>
</dbReference>
<keyword evidence="1" id="KW-0132">Cell division</keyword>
<protein>
    <submittedName>
        <fullName evidence="1">Cell division protein FtsZ</fullName>
    </submittedName>
</protein>
<dbReference type="SUPFAM" id="SSF52490">
    <property type="entry name" value="Tubulin nucleotide-binding domain-like"/>
    <property type="match status" value="1"/>
</dbReference>
<dbReference type="Proteomes" id="UP000036045">
    <property type="component" value="Unassembled WGS sequence"/>
</dbReference>
<dbReference type="OrthoDB" id="2905805at2"/>
<dbReference type="RefSeq" id="WP_047943195.1">
    <property type="nucleotide sequence ID" value="NZ_JAGTPX020000007.1"/>
</dbReference>
<proteinExistence type="predicted"/>
<dbReference type="InterPro" id="IPR036525">
    <property type="entry name" value="Tubulin/FtsZ_GTPase_sf"/>
</dbReference>
<dbReference type="EMBL" id="JAGTPX010000006">
    <property type="protein sequence ID" value="MBR8669585.1"/>
    <property type="molecule type" value="Genomic_DNA"/>
</dbReference>
<dbReference type="GO" id="GO:0051301">
    <property type="term" value="P:cell division"/>
    <property type="evidence" value="ECO:0007669"/>
    <property type="project" value="UniProtKB-KW"/>
</dbReference>